<gene>
    <name evidence="3" type="ORF">KGQ19_46750</name>
</gene>
<dbReference type="EMBL" id="JAAFYZ010000363">
    <property type="protein sequence ID" value="MBS2554381.1"/>
    <property type="molecule type" value="Genomic_DNA"/>
</dbReference>
<keyword evidence="4" id="KW-1185">Reference proteome</keyword>
<feature type="region of interest" description="Disordered" evidence="1">
    <location>
        <begin position="75"/>
        <end position="106"/>
    </location>
</feature>
<keyword evidence="2" id="KW-1133">Transmembrane helix</keyword>
<keyword evidence="2" id="KW-0472">Membrane</keyword>
<feature type="compositionally biased region" description="Low complexity" evidence="1">
    <location>
        <begin position="78"/>
        <end position="103"/>
    </location>
</feature>
<dbReference type="Proteomes" id="UP000730482">
    <property type="component" value="Unassembled WGS sequence"/>
</dbReference>
<feature type="region of interest" description="Disordered" evidence="1">
    <location>
        <begin position="320"/>
        <end position="342"/>
    </location>
</feature>
<comment type="caution">
    <text evidence="3">The sequence shown here is derived from an EMBL/GenBank/DDBJ whole genome shotgun (WGS) entry which is preliminary data.</text>
</comment>
<organism evidence="3 4">
    <name type="scientific">Catenulispora pinistramenti</name>
    <dbReference type="NCBI Taxonomy" id="2705254"/>
    <lineage>
        <taxon>Bacteria</taxon>
        <taxon>Bacillati</taxon>
        <taxon>Actinomycetota</taxon>
        <taxon>Actinomycetes</taxon>
        <taxon>Catenulisporales</taxon>
        <taxon>Catenulisporaceae</taxon>
        <taxon>Catenulispora</taxon>
    </lineage>
</organism>
<reference evidence="3 4" key="1">
    <citation type="submission" date="2020-02" db="EMBL/GenBank/DDBJ databases">
        <title>Acidophilic actinobacteria isolated from forest soil.</title>
        <authorList>
            <person name="Golinska P."/>
        </authorList>
    </citation>
    <scope>NUCLEOTIDE SEQUENCE [LARGE SCALE GENOMIC DNA]</scope>
    <source>
        <strain evidence="3 4">NL8</strain>
    </source>
</reference>
<name>A0ABS5L7M9_9ACTN</name>
<protein>
    <submittedName>
        <fullName evidence="3">Uncharacterized protein</fullName>
    </submittedName>
</protein>
<evidence type="ECO:0000256" key="2">
    <source>
        <dbReference type="SAM" id="Phobius"/>
    </source>
</evidence>
<evidence type="ECO:0000313" key="4">
    <source>
        <dbReference type="Proteomes" id="UP000730482"/>
    </source>
</evidence>
<proteinExistence type="predicted"/>
<evidence type="ECO:0000256" key="1">
    <source>
        <dbReference type="SAM" id="MobiDB-lite"/>
    </source>
</evidence>
<accession>A0ABS5L7M9</accession>
<evidence type="ECO:0000313" key="3">
    <source>
        <dbReference type="EMBL" id="MBS2554381.1"/>
    </source>
</evidence>
<keyword evidence="2" id="KW-0812">Transmembrane</keyword>
<dbReference type="RefSeq" id="WP_212021774.1">
    <property type="nucleotide sequence ID" value="NZ_JAAFYZ010000363.1"/>
</dbReference>
<sequence length="342" mass="34212">MNDNQSHHDHGDRIHDLFAQVADDPAPPLGFTAEAIAGVGRRGARTRRLAAVSGATAGIAAVGIAIAALPGAVGSGRAGASPASGGPPASSSASSSGSSSAPSDPKCVADVTNAFADNPGVDNSAARSVAYQECPALRAIDAVLDPAGTHLTELDGRQKAVTPDIAWTYIGYGGEGYNATKADITYSNKGQAAALPSVAVSVTFSLPGAQDPAPLSSDMTLADRAPGVAPGSAPWVEKSSTTLKDGSKVTVGEVQNGDRVSMKARRVLPSGAALTILATDSYDTASATEQPGSVYDPFPFSVEKLVEAASVEQFVAPSAVRSIPTAPGMNHPSGGPSSSGGH</sequence>
<feature type="transmembrane region" description="Helical" evidence="2">
    <location>
        <begin position="49"/>
        <end position="69"/>
    </location>
</feature>